<keyword evidence="2" id="KW-0418">Kinase</keyword>
<proteinExistence type="predicted"/>
<protein>
    <recommendedName>
        <fullName evidence="3">PI3K/PI4K catalytic domain-containing protein</fullName>
    </recommendedName>
</protein>
<dbReference type="EMBL" id="CAUEEQ010032417">
    <property type="protein sequence ID" value="CAJ0950904.1"/>
    <property type="molecule type" value="Genomic_DNA"/>
</dbReference>
<dbReference type="InterPro" id="IPR011009">
    <property type="entry name" value="Kinase-like_dom_sf"/>
</dbReference>
<reference evidence="4" key="1">
    <citation type="submission" date="2023-07" db="EMBL/GenBank/DDBJ databases">
        <authorList>
            <person name="Stuckert A."/>
        </authorList>
    </citation>
    <scope>NUCLEOTIDE SEQUENCE</scope>
</reference>
<evidence type="ECO:0000259" key="3">
    <source>
        <dbReference type="PROSITE" id="PS50290"/>
    </source>
</evidence>
<dbReference type="InterPro" id="IPR036940">
    <property type="entry name" value="PI3/4_kinase_cat_sf"/>
</dbReference>
<dbReference type="Gene3D" id="1.10.1070.11">
    <property type="entry name" value="Phosphatidylinositol 3-/4-kinase, catalytic domain"/>
    <property type="match status" value="1"/>
</dbReference>
<sequence>MRKIRRRAFIKMSATPEAFLALRSHFVRSHALLCISHWILGIGDRHLSNFMVNMETGGMIGIDFGHAFGTATQFLPVPELMPFRLTRQIINLMLPLKETGLFDSVMVHALRAYRANPDLLISTMDVFVKEPSLDWKIFEAKQLKKGGDWVKGINISSEDWYPAQKVNCAKRKLAGANPAAIMCEELGLGHAKCNAYKKFCDVAKGDKTNNVRAREPDDGLSEEKQTNTEKRLGIFWEFFFSFDIPLTRIVIYTVSHKQKTPE</sequence>
<dbReference type="InterPro" id="IPR050517">
    <property type="entry name" value="DDR_Repair_Kinase"/>
</dbReference>
<dbReference type="SUPFAM" id="SSF56112">
    <property type="entry name" value="Protein kinase-like (PK-like)"/>
    <property type="match status" value="1"/>
</dbReference>
<evidence type="ECO:0000256" key="2">
    <source>
        <dbReference type="ARBA" id="ARBA00022777"/>
    </source>
</evidence>
<organism evidence="4 5">
    <name type="scientific">Ranitomeya imitator</name>
    <name type="common">mimic poison frog</name>
    <dbReference type="NCBI Taxonomy" id="111125"/>
    <lineage>
        <taxon>Eukaryota</taxon>
        <taxon>Metazoa</taxon>
        <taxon>Chordata</taxon>
        <taxon>Craniata</taxon>
        <taxon>Vertebrata</taxon>
        <taxon>Euteleostomi</taxon>
        <taxon>Amphibia</taxon>
        <taxon>Batrachia</taxon>
        <taxon>Anura</taxon>
        <taxon>Neobatrachia</taxon>
        <taxon>Hyloidea</taxon>
        <taxon>Dendrobatidae</taxon>
        <taxon>Dendrobatinae</taxon>
        <taxon>Ranitomeya</taxon>
    </lineage>
</organism>
<dbReference type="PANTHER" id="PTHR11139:SF68">
    <property type="entry name" value="DNA-DEPENDENT PROTEIN KINASE CATALYTIC SUBUNIT"/>
    <property type="match status" value="1"/>
</dbReference>
<gene>
    <name evidence="4" type="ORF">RIMI_LOCUS13215743</name>
</gene>
<dbReference type="SMART" id="SM00146">
    <property type="entry name" value="PI3Kc"/>
    <property type="match status" value="1"/>
</dbReference>
<feature type="domain" description="PI3K/PI4K catalytic" evidence="3">
    <location>
        <begin position="1"/>
        <end position="175"/>
    </location>
</feature>
<evidence type="ECO:0000313" key="5">
    <source>
        <dbReference type="Proteomes" id="UP001176940"/>
    </source>
</evidence>
<dbReference type="PANTHER" id="PTHR11139">
    <property type="entry name" value="ATAXIA TELANGIECTASIA MUTATED ATM -RELATED"/>
    <property type="match status" value="1"/>
</dbReference>
<evidence type="ECO:0000256" key="1">
    <source>
        <dbReference type="ARBA" id="ARBA00022679"/>
    </source>
</evidence>
<keyword evidence="1" id="KW-0808">Transferase</keyword>
<dbReference type="Proteomes" id="UP001176940">
    <property type="component" value="Unassembled WGS sequence"/>
</dbReference>
<dbReference type="PROSITE" id="PS50290">
    <property type="entry name" value="PI3_4_KINASE_3"/>
    <property type="match status" value="1"/>
</dbReference>
<evidence type="ECO:0000313" key="4">
    <source>
        <dbReference type="EMBL" id="CAJ0950904.1"/>
    </source>
</evidence>
<dbReference type="PROSITE" id="PS00916">
    <property type="entry name" value="PI3_4_KINASE_2"/>
    <property type="match status" value="1"/>
</dbReference>
<accession>A0ABN9LUB4</accession>
<keyword evidence="5" id="KW-1185">Reference proteome</keyword>
<dbReference type="InterPro" id="IPR018936">
    <property type="entry name" value="PI3/4_kinase_CS"/>
</dbReference>
<dbReference type="Pfam" id="PF00454">
    <property type="entry name" value="PI3_PI4_kinase"/>
    <property type="match status" value="1"/>
</dbReference>
<comment type="caution">
    <text evidence="4">The sequence shown here is derived from an EMBL/GenBank/DDBJ whole genome shotgun (WGS) entry which is preliminary data.</text>
</comment>
<name>A0ABN9LUB4_9NEOB</name>
<dbReference type="InterPro" id="IPR000403">
    <property type="entry name" value="PI3/4_kinase_cat_dom"/>
</dbReference>